<dbReference type="Gene3D" id="3.30.930.10">
    <property type="entry name" value="Bira Bifunctional Protein, Domain 2"/>
    <property type="match status" value="1"/>
</dbReference>
<dbReference type="Gene3D" id="3.30.56.10">
    <property type="match status" value="1"/>
</dbReference>
<keyword evidence="8" id="KW-0648">Protein biosynthesis</keyword>
<dbReference type="Gene3D" id="3.50.40.10">
    <property type="entry name" value="Phenylalanyl-trna Synthetase, Chain B, domain 3"/>
    <property type="match status" value="1"/>
</dbReference>
<dbReference type="InterPro" id="IPR041616">
    <property type="entry name" value="PheRS_beta_core"/>
</dbReference>
<dbReference type="GO" id="GO:0009328">
    <property type="term" value="C:phenylalanine-tRNA ligase complex"/>
    <property type="evidence" value="ECO:0007669"/>
    <property type="project" value="TreeGrafter"/>
</dbReference>
<dbReference type="InterPro" id="IPR005147">
    <property type="entry name" value="tRNA_synthase_B5-dom"/>
</dbReference>
<feature type="non-terminal residue" evidence="11">
    <location>
        <position position="349"/>
    </location>
</feature>
<evidence type="ECO:0000256" key="4">
    <source>
        <dbReference type="ARBA" id="ARBA00022723"/>
    </source>
</evidence>
<dbReference type="SMART" id="SM00874">
    <property type="entry name" value="B5"/>
    <property type="match status" value="1"/>
</dbReference>
<keyword evidence="6" id="KW-0067">ATP-binding</keyword>
<keyword evidence="3" id="KW-0436">Ligase</keyword>
<sequence>LESASFNSVVVRKGSKKYSLRSDSSIRFERGVDVQSVIAAQARAALLIRQLAGGTIRKGRIDVYPTPQPIREISLRASRLNKVLGCALSADRIGECLSRLSLKVSSFKDDETFKVEIPSFRPFLTREVDLIEEVARLNGFDEIAVTSPLAAISPVRFTPKQSAVRRVKSLLSGIGFSEVITYSFIDSVDAKIFQSALSTSIETELISLDNPISNDLGVMRPSLLPGLVKSAIRNFSKGQKDVRIFEFGNVFMSGKEGEREERLIFSALVAGVHENNLWEQTGKNHDYFDLKGTLDSVCRCLKLKLTEHPEMERPFMLRGKSVGLKVDGQDCGYLGELSPSIVRQYELPK</sequence>
<evidence type="ECO:0000256" key="8">
    <source>
        <dbReference type="ARBA" id="ARBA00022917"/>
    </source>
</evidence>
<protein>
    <recommendedName>
        <fullName evidence="2">phenylalanine--tRNA ligase</fullName>
        <ecNumber evidence="2">6.1.1.20</ecNumber>
    </recommendedName>
</protein>
<evidence type="ECO:0000256" key="7">
    <source>
        <dbReference type="ARBA" id="ARBA00022842"/>
    </source>
</evidence>
<dbReference type="EMBL" id="UINC01072281">
    <property type="protein sequence ID" value="SVC07801.1"/>
    <property type="molecule type" value="Genomic_DNA"/>
</dbReference>
<dbReference type="InterPro" id="IPR020825">
    <property type="entry name" value="Phe-tRNA_synthase-like_B3/B4"/>
</dbReference>
<dbReference type="CDD" id="cd00769">
    <property type="entry name" value="PheRS_beta_core"/>
    <property type="match status" value="1"/>
</dbReference>
<evidence type="ECO:0000259" key="10">
    <source>
        <dbReference type="PROSITE" id="PS51483"/>
    </source>
</evidence>
<comment type="cofactor">
    <cofactor evidence="1">
        <name>Mg(2+)</name>
        <dbReference type="ChEBI" id="CHEBI:18420"/>
    </cofactor>
</comment>
<dbReference type="PROSITE" id="PS51483">
    <property type="entry name" value="B5"/>
    <property type="match status" value="1"/>
</dbReference>
<dbReference type="SUPFAM" id="SSF56037">
    <property type="entry name" value="PheT/TilS domain"/>
    <property type="match status" value="1"/>
</dbReference>
<dbReference type="InterPro" id="IPR045060">
    <property type="entry name" value="Phe-tRNA-ligase_IIc_bsu"/>
</dbReference>
<dbReference type="GO" id="GO:0006432">
    <property type="term" value="P:phenylalanyl-tRNA aminoacylation"/>
    <property type="evidence" value="ECO:0007669"/>
    <property type="project" value="InterPro"/>
</dbReference>
<dbReference type="AlphaFoldDB" id="A0A382JAK0"/>
<dbReference type="GO" id="GO:0005524">
    <property type="term" value="F:ATP binding"/>
    <property type="evidence" value="ECO:0007669"/>
    <property type="project" value="UniProtKB-KW"/>
</dbReference>
<dbReference type="InterPro" id="IPR009061">
    <property type="entry name" value="DNA-bd_dom_put_sf"/>
</dbReference>
<gene>
    <name evidence="11" type="ORF">METZ01_LOCUS260655</name>
</gene>
<dbReference type="GO" id="GO:0003723">
    <property type="term" value="F:RNA binding"/>
    <property type="evidence" value="ECO:0007669"/>
    <property type="project" value="InterPro"/>
</dbReference>
<dbReference type="GO" id="GO:0004826">
    <property type="term" value="F:phenylalanine-tRNA ligase activity"/>
    <property type="evidence" value="ECO:0007669"/>
    <property type="project" value="UniProtKB-EC"/>
</dbReference>
<feature type="domain" description="B5" evidence="10">
    <location>
        <begin position="68"/>
        <end position="145"/>
    </location>
</feature>
<feature type="non-terminal residue" evidence="11">
    <location>
        <position position="1"/>
    </location>
</feature>
<dbReference type="InterPro" id="IPR005146">
    <property type="entry name" value="B3/B4_tRNA-bd"/>
</dbReference>
<dbReference type="InterPro" id="IPR045864">
    <property type="entry name" value="aa-tRNA-synth_II/BPL/LPL"/>
</dbReference>
<keyword evidence="4" id="KW-0479">Metal-binding</keyword>
<dbReference type="SUPFAM" id="SSF55681">
    <property type="entry name" value="Class II aaRS and biotin synthetases"/>
    <property type="match status" value="1"/>
</dbReference>
<dbReference type="Pfam" id="PF03483">
    <property type="entry name" value="B3_4"/>
    <property type="match status" value="1"/>
</dbReference>
<dbReference type="Pfam" id="PF17759">
    <property type="entry name" value="tRNA_synthFbeta"/>
    <property type="match status" value="1"/>
</dbReference>
<evidence type="ECO:0000256" key="2">
    <source>
        <dbReference type="ARBA" id="ARBA00012814"/>
    </source>
</evidence>
<organism evidence="11">
    <name type="scientific">marine metagenome</name>
    <dbReference type="NCBI Taxonomy" id="408172"/>
    <lineage>
        <taxon>unclassified sequences</taxon>
        <taxon>metagenomes</taxon>
        <taxon>ecological metagenomes</taxon>
    </lineage>
</organism>
<evidence type="ECO:0000256" key="9">
    <source>
        <dbReference type="ARBA" id="ARBA00023146"/>
    </source>
</evidence>
<dbReference type="SUPFAM" id="SSF46955">
    <property type="entry name" value="Putative DNA-binding domain"/>
    <property type="match status" value="1"/>
</dbReference>
<keyword evidence="7" id="KW-0460">Magnesium</keyword>
<reference evidence="11" key="1">
    <citation type="submission" date="2018-05" db="EMBL/GenBank/DDBJ databases">
        <authorList>
            <person name="Lanie J.A."/>
            <person name="Ng W.-L."/>
            <person name="Kazmierczak K.M."/>
            <person name="Andrzejewski T.M."/>
            <person name="Davidsen T.M."/>
            <person name="Wayne K.J."/>
            <person name="Tettelin H."/>
            <person name="Glass J.I."/>
            <person name="Rusch D."/>
            <person name="Podicherti R."/>
            <person name="Tsui H.-C.T."/>
            <person name="Winkler M.E."/>
        </authorList>
    </citation>
    <scope>NUCLEOTIDE SEQUENCE</scope>
</reference>
<evidence type="ECO:0000313" key="11">
    <source>
        <dbReference type="EMBL" id="SVC07801.1"/>
    </source>
</evidence>
<dbReference type="Pfam" id="PF03484">
    <property type="entry name" value="B5"/>
    <property type="match status" value="1"/>
</dbReference>
<dbReference type="PANTHER" id="PTHR10947">
    <property type="entry name" value="PHENYLALANYL-TRNA SYNTHETASE BETA CHAIN AND LEUCINE-RICH REPEAT-CONTAINING PROTEIN 47"/>
    <property type="match status" value="1"/>
</dbReference>
<keyword evidence="9" id="KW-0030">Aminoacyl-tRNA synthetase</keyword>
<evidence type="ECO:0000256" key="1">
    <source>
        <dbReference type="ARBA" id="ARBA00001946"/>
    </source>
</evidence>
<dbReference type="PANTHER" id="PTHR10947:SF0">
    <property type="entry name" value="PHENYLALANINE--TRNA LIGASE BETA SUBUNIT"/>
    <property type="match status" value="1"/>
</dbReference>
<evidence type="ECO:0000256" key="3">
    <source>
        <dbReference type="ARBA" id="ARBA00022598"/>
    </source>
</evidence>
<evidence type="ECO:0000256" key="5">
    <source>
        <dbReference type="ARBA" id="ARBA00022741"/>
    </source>
</evidence>
<dbReference type="EC" id="6.1.1.20" evidence="2"/>
<evidence type="ECO:0000256" key="6">
    <source>
        <dbReference type="ARBA" id="ARBA00022840"/>
    </source>
</evidence>
<keyword evidence="5" id="KW-0547">Nucleotide-binding</keyword>
<accession>A0A382JAK0</accession>
<dbReference type="GO" id="GO:0000287">
    <property type="term" value="F:magnesium ion binding"/>
    <property type="evidence" value="ECO:0007669"/>
    <property type="project" value="InterPro"/>
</dbReference>
<name>A0A382JAK0_9ZZZZ</name>
<proteinExistence type="predicted"/>